<dbReference type="AlphaFoldDB" id="A0A095SVE0"/>
<reference evidence="1 2" key="1">
    <citation type="submission" date="2014-09" db="EMBL/GenBank/DDBJ databases">
        <title>Whole Genome Shotgun of Flavobacterium aquatile LMG 4008.</title>
        <authorList>
            <person name="Gale A.N."/>
            <person name="Pipes S.E."/>
            <person name="Newman J.D."/>
        </authorList>
    </citation>
    <scope>NUCLEOTIDE SEQUENCE [LARGE SCALE GENOMIC DNA]</scope>
    <source>
        <strain evidence="1 2">LMG 4008</strain>
    </source>
</reference>
<accession>A0A095SVE0</accession>
<organism evidence="1 2">
    <name type="scientific">Flavobacterium aquatile LMG 4008 = ATCC 11947</name>
    <dbReference type="NCBI Taxonomy" id="1453498"/>
    <lineage>
        <taxon>Bacteria</taxon>
        <taxon>Pseudomonadati</taxon>
        <taxon>Bacteroidota</taxon>
        <taxon>Flavobacteriia</taxon>
        <taxon>Flavobacteriales</taxon>
        <taxon>Flavobacteriaceae</taxon>
        <taxon>Flavobacterium</taxon>
    </lineage>
</organism>
<protein>
    <submittedName>
        <fullName evidence="1">Uncharacterized protein</fullName>
    </submittedName>
</protein>
<keyword evidence="2" id="KW-1185">Reference proteome</keyword>
<evidence type="ECO:0000313" key="1">
    <source>
        <dbReference type="EMBL" id="KGD68557.1"/>
    </source>
</evidence>
<sequence length="136" mass="15800">MPFLVITKKKATKRKNKLKILTHSVQKMNGAIYKNEFWNHYGIGLDKTNKMLYFSTQSEEENSYEVINLKSIITCSVIKKQDNSNSITGLGLQLDFTDKSKPTVYLSFYERDKNIVLVNELDLIQRWSTTINEQLS</sequence>
<dbReference type="EMBL" id="JRHH01000003">
    <property type="protein sequence ID" value="KGD68557.1"/>
    <property type="molecule type" value="Genomic_DNA"/>
</dbReference>
<dbReference type="Proteomes" id="UP000029554">
    <property type="component" value="Unassembled WGS sequence"/>
</dbReference>
<gene>
    <name evidence="1" type="ORF">LG45_09800</name>
</gene>
<proteinExistence type="predicted"/>
<dbReference type="STRING" id="1453498.LG45_09800"/>
<comment type="caution">
    <text evidence="1">The sequence shown here is derived from an EMBL/GenBank/DDBJ whole genome shotgun (WGS) entry which is preliminary data.</text>
</comment>
<name>A0A095SVE0_9FLAO</name>
<evidence type="ECO:0000313" key="2">
    <source>
        <dbReference type="Proteomes" id="UP000029554"/>
    </source>
</evidence>